<feature type="non-terminal residue" evidence="1">
    <location>
        <position position="1"/>
    </location>
</feature>
<reference evidence="1" key="1">
    <citation type="submission" date="2021-06" db="EMBL/GenBank/DDBJ databases">
        <authorList>
            <person name="Kallberg Y."/>
            <person name="Tangrot J."/>
            <person name="Rosling A."/>
        </authorList>
    </citation>
    <scope>NUCLEOTIDE SEQUENCE</scope>
    <source>
        <strain evidence="1">MA461A</strain>
    </source>
</reference>
<keyword evidence="2" id="KW-1185">Reference proteome</keyword>
<evidence type="ECO:0000313" key="1">
    <source>
        <dbReference type="EMBL" id="CAG8549269.1"/>
    </source>
</evidence>
<organism evidence="1 2">
    <name type="scientific">Racocetra persica</name>
    <dbReference type="NCBI Taxonomy" id="160502"/>
    <lineage>
        <taxon>Eukaryota</taxon>
        <taxon>Fungi</taxon>
        <taxon>Fungi incertae sedis</taxon>
        <taxon>Mucoromycota</taxon>
        <taxon>Glomeromycotina</taxon>
        <taxon>Glomeromycetes</taxon>
        <taxon>Diversisporales</taxon>
        <taxon>Gigasporaceae</taxon>
        <taxon>Racocetra</taxon>
    </lineage>
</organism>
<proteinExistence type="predicted"/>
<accession>A0ACA9LYC4</accession>
<gene>
    <name evidence="1" type="ORF">RPERSI_LOCUS3889</name>
</gene>
<protein>
    <submittedName>
        <fullName evidence="1">22926_t:CDS:1</fullName>
    </submittedName>
</protein>
<sequence length="80" mass="8786">NNKLAHFGNQPTLDKKAAAILNISAPTNKSYEAIIKRYEMLARDNNWANQDGFTISLTAFYGLTCLGELLPSNQADGNKV</sequence>
<evidence type="ECO:0000313" key="2">
    <source>
        <dbReference type="Proteomes" id="UP000789920"/>
    </source>
</evidence>
<dbReference type="EMBL" id="CAJVQC010005099">
    <property type="protein sequence ID" value="CAG8549269.1"/>
    <property type="molecule type" value="Genomic_DNA"/>
</dbReference>
<dbReference type="Proteomes" id="UP000789920">
    <property type="component" value="Unassembled WGS sequence"/>
</dbReference>
<name>A0ACA9LYC4_9GLOM</name>
<comment type="caution">
    <text evidence="1">The sequence shown here is derived from an EMBL/GenBank/DDBJ whole genome shotgun (WGS) entry which is preliminary data.</text>
</comment>